<proteinExistence type="predicted"/>
<evidence type="ECO:0000313" key="2">
    <source>
        <dbReference type="Proteomes" id="UP000268658"/>
    </source>
</evidence>
<organism evidence="1 2">
    <name type="scientific">Actinomyces viscosus</name>
    <dbReference type="NCBI Taxonomy" id="1656"/>
    <lineage>
        <taxon>Bacteria</taxon>
        <taxon>Bacillati</taxon>
        <taxon>Actinomycetota</taxon>
        <taxon>Actinomycetes</taxon>
        <taxon>Actinomycetales</taxon>
        <taxon>Actinomycetaceae</taxon>
        <taxon>Actinomyces</taxon>
    </lineage>
</organism>
<dbReference type="Proteomes" id="UP000268658">
    <property type="component" value="Chromosome"/>
</dbReference>
<name>A0A448PJ99_ACTVI</name>
<dbReference type="EMBL" id="LR134477">
    <property type="protein sequence ID" value="VEI15017.1"/>
    <property type="molecule type" value="Genomic_DNA"/>
</dbReference>
<reference evidence="1 2" key="1">
    <citation type="submission" date="2018-12" db="EMBL/GenBank/DDBJ databases">
        <authorList>
            <consortium name="Pathogen Informatics"/>
        </authorList>
    </citation>
    <scope>NUCLEOTIDE SEQUENCE [LARGE SCALE GENOMIC DNA]</scope>
    <source>
        <strain evidence="1 2">NCTC10951</strain>
    </source>
</reference>
<gene>
    <name evidence="1" type="ORF">NCTC10951_00900</name>
</gene>
<evidence type="ECO:0000313" key="1">
    <source>
        <dbReference type="EMBL" id="VEI15017.1"/>
    </source>
</evidence>
<dbReference type="KEGG" id="avc:NCTC10951_00900"/>
<accession>A0A448PJ99</accession>
<dbReference type="AlphaFoldDB" id="A0A448PJ99"/>
<sequence>MTRERLSEVFGMDVPVHEVGGRRVALVWG</sequence>
<protein>
    <submittedName>
        <fullName evidence="1">Uncharacterized protein</fullName>
    </submittedName>
</protein>